<accession>A0ACC2UWB4</accession>
<evidence type="ECO:0000313" key="1">
    <source>
        <dbReference type="EMBL" id="KAJ9090662.1"/>
    </source>
</evidence>
<comment type="caution">
    <text evidence="1">The sequence shown here is derived from an EMBL/GenBank/DDBJ whole genome shotgun (WGS) entry which is preliminary data.</text>
</comment>
<name>A0ACC2UWB4_9TREE</name>
<dbReference type="Proteomes" id="UP001241377">
    <property type="component" value="Unassembled WGS sequence"/>
</dbReference>
<protein>
    <submittedName>
        <fullName evidence="1">Uncharacterized protein</fullName>
    </submittedName>
</protein>
<sequence>MLNTPKGIQNSGGFTIAALFPNKDLNVHVNPTVRPPSALPPPPLTIRNEPSGPTSLDSANTSAQATSAMVLPPRTGQTTAGFTPGFGRSPSGPVSAIPGSGLDITQPPRRVDTGMRADNTLLPDSNMGKEVDLGLDMDIDMDVDMSLEMDTDLETKQSLATSMPISEPVQPPVKPAQPPVKPADSDDLSDSVRIAPSTHATADQMATSRISEPNLTASDQPISRPEISVEITTPAPPLQQESPLIQHSSSETHTRTPSPEAAPVSVPALQQQNSVQVLEPRLPLLPNSTEEIALVIDGPSSLNSAAVEALDRVITMSPPSKTAEEVPTSPVKRISPSNTLEEPIPVSRIEASLPVPSSTSMAEKAPDSEVQSMPADKAHPSPARVSAASRILDDPVMLLPVVTASPADLSLPAQAPPWVPSLESVPEKAPDSGVGSMQPSTPKPTGGHLESDEMMIPQEALPSIFDHAMQEDTIVLDKPSRVRASGREQTIPSASVDIDMDQADDTELPATRPSGLPPPSNVVELLSPPWPITILPDPPSSPGLAALPTPLALSAPPPPSQSPPPLPDSSLPQDIPAPVSAVTPSIPRSRLPSPSDSLPNTPAVLPGGGRLKVEVVIDQVEFENSKDGYFRRFTNGLDPEDVHPNDLLATFGFTKSFGHHLLNKRCVITTSFAKDELKQLVLEAGGKIVQLNYGVEFDVILVSNDFYPTLAEAQGDVTLSQADIWSFGAADYLNPKDWKLKRHIPKRSGLVSFTASSIIKNPELFLECLRKFHLLSRWNAFLTAETIRSIHNYLKHENTPQTLRLRMFKTMNEATGLFKVRYPRNTDDEDPVLREQRQMVARRIDKLNRWVDVQQEVCKNENLIQMGTLCAQIPEDKMPTNHRKYWERETEILNELADHQSKMDEIYAVKRSIFVGFDTSAIRKGLGNDAISELGFQDVEGYKMDDLFRDLSSDGKFAALLRPSEGIHSEEFE</sequence>
<evidence type="ECO:0000313" key="2">
    <source>
        <dbReference type="Proteomes" id="UP001241377"/>
    </source>
</evidence>
<reference evidence="1" key="1">
    <citation type="submission" date="2023-04" db="EMBL/GenBank/DDBJ databases">
        <title>Draft Genome sequencing of Naganishia species isolated from polar environments using Oxford Nanopore Technology.</title>
        <authorList>
            <person name="Leo P."/>
            <person name="Venkateswaran K."/>
        </authorList>
    </citation>
    <scope>NUCLEOTIDE SEQUENCE</scope>
    <source>
        <strain evidence="1">MNA-CCFEE 5261</strain>
    </source>
</reference>
<gene>
    <name evidence="1" type="ORF">QFC19_009524</name>
</gene>
<keyword evidence="2" id="KW-1185">Reference proteome</keyword>
<proteinExistence type="predicted"/>
<organism evidence="1 2">
    <name type="scientific">Naganishia cerealis</name>
    <dbReference type="NCBI Taxonomy" id="610337"/>
    <lineage>
        <taxon>Eukaryota</taxon>
        <taxon>Fungi</taxon>
        <taxon>Dikarya</taxon>
        <taxon>Basidiomycota</taxon>
        <taxon>Agaricomycotina</taxon>
        <taxon>Tremellomycetes</taxon>
        <taxon>Filobasidiales</taxon>
        <taxon>Filobasidiaceae</taxon>
        <taxon>Naganishia</taxon>
    </lineage>
</organism>
<dbReference type="EMBL" id="JASBWR010000165">
    <property type="protein sequence ID" value="KAJ9090662.1"/>
    <property type="molecule type" value="Genomic_DNA"/>
</dbReference>